<dbReference type="STRING" id="1817814.A2V81_00085"/>
<comment type="caution">
    <text evidence="1">The sequence shown here is derived from an EMBL/GenBank/DDBJ whole genome shotgun (WGS) entry which is preliminary data.</text>
</comment>
<proteinExistence type="predicted"/>
<evidence type="ECO:0000313" key="2">
    <source>
        <dbReference type="Proteomes" id="UP000177614"/>
    </source>
</evidence>
<sequence>MFWNKYLKQSAVILFVALLIFLATQTKAVSVGMTFPSAGSFDPNAGVQISSDITDIAFLNILDVNGDSGSDLFVSNAAGEGGIITKEGTNFRTFSSIKLPEAPVAQLAADITGDSKPDLVSLIPPKLIGSKEWRYAKITGVAADHFVTDATLRKNALMQSTIIAPDGKQYQVKENNGSHEDGFIFLEKQLVPEPTTEEPLPDFNTFLHVDEYVAYLLPVQKITQNYNITVHKNSGENNNFEASNCSLYIPLDIRTITAMSVGDVNRDDKADLVLTTHNSEEMNVVSFPSPDSPASYDAASHTATLTMNIPPSQINGRDLRGSFFGFVNEPQTLFRIRDASASQIIVDFVLPDTGDGFETLKTALVPGDRIHAVLNDESSKKDLIYFGDGSGCFTYTGEMSGTIFESSFGKVILPGASEVASESRSVITDSNNNFLPANSLGGRKLQIGTNAYTIEQNDQGHFFIDSSSGDITGNSPDILGAKTFTTYKIAAVDPLPTIDPLTITATTPIVIDVPDEIQALVGTFRLAEANPWIRPIDIDQDTDIDLIYIHDRSLFLKTNNERTP</sequence>
<name>A0A1F4XMY6_9BACT</name>
<dbReference type="InterPro" id="IPR028994">
    <property type="entry name" value="Integrin_alpha_N"/>
</dbReference>
<gene>
    <name evidence="1" type="ORF">A2V81_00085</name>
</gene>
<dbReference type="EMBL" id="MEWR01000006">
    <property type="protein sequence ID" value="OGC82453.1"/>
    <property type="molecule type" value="Genomic_DNA"/>
</dbReference>
<evidence type="ECO:0000313" key="1">
    <source>
        <dbReference type="EMBL" id="OGC82453.1"/>
    </source>
</evidence>
<reference evidence="1 2" key="1">
    <citation type="journal article" date="2016" name="Nat. Commun.">
        <title>Thousands of microbial genomes shed light on interconnected biogeochemical processes in an aquifer system.</title>
        <authorList>
            <person name="Anantharaman K."/>
            <person name="Brown C.T."/>
            <person name="Hug L.A."/>
            <person name="Sharon I."/>
            <person name="Castelle C.J."/>
            <person name="Probst A.J."/>
            <person name="Thomas B.C."/>
            <person name="Singh A."/>
            <person name="Wilkins M.J."/>
            <person name="Karaoz U."/>
            <person name="Brodie E.L."/>
            <person name="Williams K.H."/>
            <person name="Hubbard S.S."/>
            <person name="Banfield J.F."/>
        </authorList>
    </citation>
    <scope>NUCLEOTIDE SEQUENCE [LARGE SCALE GENOMIC DNA]</scope>
</reference>
<organism evidence="1 2">
    <name type="scientific">Candidatus Abawacabacteria bacterium RBG_16_42_10</name>
    <dbReference type="NCBI Taxonomy" id="1817814"/>
    <lineage>
        <taxon>Bacteria</taxon>
        <taxon>Candidatus Abawacaibacteriota</taxon>
    </lineage>
</organism>
<dbReference type="Proteomes" id="UP000177614">
    <property type="component" value="Unassembled WGS sequence"/>
</dbReference>
<dbReference type="SUPFAM" id="SSF69318">
    <property type="entry name" value="Integrin alpha N-terminal domain"/>
    <property type="match status" value="1"/>
</dbReference>
<protein>
    <submittedName>
        <fullName evidence="1">Uncharacterized protein</fullName>
    </submittedName>
</protein>
<accession>A0A1F4XMY6</accession>
<dbReference type="AlphaFoldDB" id="A0A1F4XMY6"/>